<evidence type="ECO:0008006" key="5">
    <source>
        <dbReference type="Google" id="ProtNLM"/>
    </source>
</evidence>
<dbReference type="InterPro" id="IPR013126">
    <property type="entry name" value="Hsp_70_fam"/>
</dbReference>
<dbReference type="CDD" id="cd10170">
    <property type="entry name" value="ASKHA_NBD_HSP70"/>
    <property type="match status" value="1"/>
</dbReference>
<dbReference type="Proteomes" id="UP001274830">
    <property type="component" value="Unassembled WGS sequence"/>
</dbReference>
<keyword evidence="2" id="KW-0067">ATP-binding</keyword>
<dbReference type="SUPFAM" id="SSF53067">
    <property type="entry name" value="Actin-like ATPase domain"/>
    <property type="match status" value="2"/>
</dbReference>
<sequence length="627" mass="69772">MTPNLLDDSLVVGIDFGTTFSGVAYAYSAAKPKPDQISVVKVWPGSSGETCEKVPSDVVYVSPRRKPTSSTPGPPSRRGARFVANGGTILEDPNIDGGSGPFFFRAARSRPHPNPPTSLVPGMKWGYSVGPDELRLQCMKLLLDPNQALPEYVKRDVLEQHLREAGKTAEEVVTDYLTALYHHARERIVLEFGEAFMASTKMEFVLTVPAVWSDKAKDATLRAARKAGIPGNIRMISEPEAAAVYTLQSIQPNHLEIGDNFIVGDGGGGTFDIISYEIKNITPLRLEESVEGQGDVCGAALLNYRFEDYVKSKIGHTKFEEIRRTRKWRTALNYFEEYVKRNFDPEDDTEFHIPMPGIPDMPAAGIESGYMVLSSAEVGRLFFPIIKRIMELLQVQVTRLKQKNKRVSAIILVGGFGRSVCLNKCVRREFAADDMAIPQVMQPAHAWTAVVCGAVLRGLEGTEIVLSRKARRHYGVRFDKSYDPDVHPVSCREWDPREERYKAMNRMIWYIHKGQAMSSSEPLLFTFYRNFPRGAAKIATDELVVCDQDIAPDGYSAGSGSSTSILCKLRADLSTVPRSYWQDSSNSAGQSFSRIEYQLGMHIESGSIKFDLRVHGVSYGNVVVEFE</sequence>
<evidence type="ECO:0000256" key="1">
    <source>
        <dbReference type="ARBA" id="ARBA00022741"/>
    </source>
</evidence>
<dbReference type="PANTHER" id="PTHR14187:SF82">
    <property type="entry name" value="FAMILY CHAPERONE, PUTATIVE (AFU_ORTHOLOGUE AFUA_7G08575)-RELATED"/>
    <property type="match status" value="1"/>
</dbReference>
<protein>
    <recommendedName>
        <fullName evidence="5">Actin-like ATPase domain-containing protein</fullName>
    </recommendedName>
</protein>
<evidence type="ECO:0000256" key="2">
    <source>
        <dbReference type="ARBA" id="ARBA00022840"/>
    </source>
</evidence>
<name>A0AAE0WSB8_9PEZI</name>
<organism evidence="3 4">
    <name type="scientific">Recurvomyces mirabilis</name>
    <dbReference type="NCBI Taxonomy" id="574656"/>
    <lineage>
        <taxon>Eukaryota</taxon>
        <taxon>Fungi</taxon>
        <taxon>Dikarya</taxon>
        <taxon>Ascomycota</taxon>
        <taxon>Pezizomycotina</taxon>
        <taxon>Dothideomycetes</taxon>
        <taxon>Dothideomycetidae</taxon>
        <taxon>Mycosphaerellales</taxon>
        <taxon>Teratosphaeriaceae</taxon>
        <taxon>Recurvomyces</taxon>
    </lineage>
</organism>
<dbReference type="Gene3D" id="3.30.420.40">
    <property type="match status" value="2"/>
</dbReference>
<dbReference type="EMBL" id="JAUTXT010000007">
    <property type="protein sequence ID" value="KAK3677146.1"/>
    <property type="molecule type" value="Genomic_DNA"/>
</dbReference>
<dbReference type="Gene3D" id="3.90.640.10">
    <property type="entry name" value="Actin, Chain A, domain 4"/>
    <property type="match status" value="1"/>
</dbReference>
<comment type="caution">
    <text evidence="3">The sequence shown here is derived from an EMBL/GenBank/DDBJ whole genome shotgun (WGS) entry which is preliminary data.</text>
</comment>
<dbReference type="Pfam" id="PF00012">
    <property type="entry name" value="HSP70"/>
    <property type="match status" value="1"/>
</dbReference>
<dbReference type="InterPro" id="IPR043129">
    <property type="entry name" value="ATPase_NBD"/>
</dbReference>
<evidence type="ECO:0000313" key="4">
    <source>
        <dbReference type="Proteomes" id="UP001274830"/>
    </source>
</evidence>
<dbReference type="PANTHER" id="PTHR14187">
    <property type="entry name" value="ALPHA KINASE/ELONGATION FACTOR 2 KINASE"/>
    <property type="match status" value="1"/>
</dbReference>
<gene>
    <name evidence="3" type="ORF">LTR78_002684</name>
</gene>
<evidence type="ECO:0000313" key="3">
    <source>
        <dbReference type="EMBL" id="KAK3677146.1"/>
    </source>
</evidence>
<reference evidence="3" key="1">
    <citation type="submission" date="2023-07" db="EMBL/GenBank/DDBJ databases">
        <title>Black Yeasts Isolated from many extreme environments.</title>
        <authorList>
            <person name="Coleine C."/>
            <person name="Stajich J.E."/>
            <person name="Selbmann L."/>
        </authorList>
    </citation>
    <scope>NUCLEOTIDE SEQUENCE</scope>
    <source>
        <strain evidence="3">CCFEE 5485</strain>
    </source>
</reference>
<dbReference type="GO" id="GO:0005524">
    <property type="term" value="F:ATP binding"/>
    <property type="evidence" value="ECO:0007669"/>
    <property type="project" value="UniProtKB-KW"/>
</dbReference>
<dbReference type="AlphaFoldDB" id="A0AAE0WSB8"/>
<proteinExistence type="predicted"/>
<keyword evidence="4" id="KW-1185">Reference proteome</keyword>
<keyword evidence="1" id="KW-0547">Nucleotide-binding</keyword>
<accession>A0AAE0WSB8</accession>
<dbReference type="GO" id="GO:0140662">
    <property type="term" value="F:ATP-dependent protein folding chaperone"/>
    <property type="evidence" value="ECO:0007669"/>
    <property type="project" value="InterPro"/>
</dbReference>